<name>A0A7J6NA04_PEROL</name>
<comment type="caution">
    <text evidence="2">The sequence shown here is derived from an EMBL/GenBank/DDBJ whole genome shotgun (WGS) entry which is preliminary data.</text>
</comment>
<gene>
    <name evidence="2" type="ORF">FOZ60_013027</name>
</gene>
<dbReference type="AlphaFoldDB" id="A0A7J6NA04"/>
<proteinExistence type="predicted"/>
<evidence type="ECO:0000313" key="2">
    <source>
        <dbReference type="EMBL" id="KAF4680729.1"/>
    </source>
</evidence>
<evidence type="ECO:0000313" key="3">
    <source>
        <dbReference type="Proteomes" id="UP000541610"/>
    </source>
</evidence>
<dbReference type="Proteomes" id="UP000541610">
    <property type="component" value="Unassembled WGS sequence"/>
</dbReference>
<organism evidence="2 3">
    <name type="scientific">Perkinsus olseni</name>
    <name type="common">Perkinsus atlanticus</name>
    <dbReference type="NCBI Taxonomy" id="32597"/>
    <lineage>
        <taxon>Eukaryota</taxon>
        <taxon>Sar</taxon>
        <taxon>Alveolata</taxon>
        <taxon>Perkinsozoa</taxon>
        <taxon>Perkinsea</taxon>
        <taxon>Perkinsida</taxon>
        <taxon>Perkinsidae</taxon>
        <taxon>Perkinsus</taxon>
    </lineage>
</organism>
<accession>A0A7J6NA04</accession>
<dbReference type="EMBL" id="JABANP010000578">
    <property type="protein sequence ID" value="KAF4680729.1"/>
    <property type="molecule type" value="Genomic_DNA"/>
</dbReference>
<feature type="chain" id="PRO_5029443060" evidence="1">
    <location>
        <begin position="19"/>
        <end position="114"/>
    </location>
</feature>
<protein>
    <submittedName>
        <fullName evidence="2">Uncharacterized protein</fullName>
    </submittedName>
</protein>
<reference evidence="2 3" key="1">
    <citation type="submission" date="2020-04" db="EMBL/GenBank/DDBJ databases">
        <title>Perkinsus olseni comparative genomics.</title>
        <authorList>
            <person name="Bogema D.R."/>
        </authorList>
    </citation>
    <scope>NUCLEOTIDE SEQUENCE [LARGE SCALE GENOMIC DNA]</scope>
    <source>
        <strain evidence="2">00978-12</strain>
    </source>
</reference>
<keyword evidence="1" id="KW-0732">Signal</keyword>
<evidence type="ECO:0000256" key="1">
    <source>
        <dbReference type="SAM" id="SignalP"/>
    </source>
</evidence>
<feature type="signal peptide" evidence="1">
    <location>
        <begin position="1"/>
        <end position="18"/>
    </location>
</feature>
<sequence length="114" mass="12422">MIFRVIASISSIVLLVCGNSKTTLPPTPCPATTPKPRDHICKYSGLFVYETTKPYPLKFSFLATDADLGMFSVECRGGPFKAVGSGYSPIQRVTCMNSRYPAPLTRPVVFGVLE</sequence>